<dbReference type="InterPro" id="IPR019719">
    <property type="entry name" value="DUF2599"/>
</dbReference>
<organism evidence="2">
    <name type="scientific">Actinomyces succiniciruminis</name>
    <dbReference type="NCBI Taxonomy" id="1522002"/>
    <lineage>
        <taxon>Bacteria</taxon>
        <taxon>Bacillati</taxon>
        <taxon>Actinomycetota</taxon>
        <taxon>Actinomycetes</taxon>
        <taxon>Actinomycetales</taxon>
        <taxon>Actinomycetaceae</taxon>
        <taxon>Actinomyces</taxon>
    </lineage>
</organism>
<evidence type="ECO:0008006" key="3">
    <source>
        <dbReference type="Google" id="ProtNLM"/>
    </source>
</evidence>
<evidence type="ECO:0000256" key="1">
    <source>
        <dbReference type="SAM" id="SignalP"/>
    </source>
</evidence>
<dbReference type="EMBL" id="LK995535">
    <property type="protein sequence ID" value="CED92184.1"/>
    <property type="molecule type" value="Genomic_DNA"/>
</dbReference>
<name>A0A1L7RS08_9ACTO</name>
<feature type="signal peptide" evidence="1">
    <location>
        <begin position="1"/>
        <end position="28"/>
    </location>
</feature>
<dbReference type="RefSeq" id="WP_210581490.1">
    <property type="nucleotide sequence ID" value="NZ_LK995535.1"/>
</dbReference>
<sequence>MKGTALNTRRTGSIVLTLLSIPAFIAIATPAAAVDQTSATDSALTSVGGVVVEENVSAESNGDGYVAEAGNTTVEIPDQEQGEIVVADGVADFTIDLPDSNMQTAAQPSSLGGVTYDNNDDFTTTVLPKNDGSVQIVTVLESADAPTDYTYTITGSEGSYLQLQDDGSVVLLSADGAWEGGVAAPWAKDANGAEVETSYSVDGNTLTQHVSATADTEFPVVADPWLGVNYIDHTEWADLWEWSPTLMVYPTFWGRVAGPEMGWIVWEEALDKTEREGHPDPDTSTMRNQFYCHYDFVRIVDPDKESWNLDIQIPDKGYFGFLASKCN</sequence>
<reference evidence="2" key="1">
    <citation type="submission" date="2014-07" db="EMBL/GenBank/DDBJ databases">
        <authorList>
            <person name="Zhang J.E."/>
            <person name="Yang H."/>
            <person name="Guo J."/>
            <person name="Deng Z."/>
            <person name="Luo H."/>
            <person name="Luo M."/>
            <person name="Zhao B."/>
        </authorList>
    </citation>
    <scope>NUCLEOTIDE SEQUENCE</scope>
    <source>
        <strain evidence="2">AM4</strain>
    </source>
</reference>
<dbReference type="AlphaFoldDB" id="A0A1L7RS08"/>
<gene>
    <name evidence="2" type="ORF">AAM4_2352</name>
</gene>
<evidence type="ECO:0000313" key="2">
    <source>
        <dbReference type="EMBL" id="CED92184.1"/>
    </source>
</evidence>
<feature type="chain" id="PRO_5039340243" description="DUF2599 domain-containing protein" evidence="1">
    <location>
        <begin position="29"/>
        <end position="327"/>
    </location>
</feature>
<dbReference type="Pfam" id="PF10783">
    <property type="entry name" value="DUF2599"/>
    <property type="match status" value="1"/>
</dbReference>
<accession>A0A1L7RS08</accession>
<proteinExistence type="predicted"/>
<keyword evidence="1" id="KW-0732">Signal</keyword>
<protein>
    <recommendedName>
        <fullName evidence="3">DUF2599 domain-containing protein</fullName>
    </recommendedName>
</protein>